<accession>A0A9W6YDS7</accession>
<reference evidence="2" key="1">
    <citation type="submission" date="2023-04" db="EMBL/GenBank/DDBJ databases">
        <title>Phytophthora fragariaefolia NBRC 109709.</title>
        <authorList>
            <person name="Ichikawa N."/>
            <person name="Sato H."/>
            <person name="Tonouchi N."/>
        </authorList>
    </citation>
    <scope>NUCLEOTIDE SEQUENCE</scope>
    <source>
        <strain evidence="2">NBRC 109709</strain>
    </source>
</reference>
<feature type="compositionally biased region" description="Polar residues" evidence="1">
    <location>
        <begin position="306"/>
        <end position="317"/>
    </location>
</feature>
<dbReference type="OrthoDB" id="145451at2759"/>
<protein>
    <submittedName>
        <fullName evidence="2">Unnamed protein product</fullName>
    </submittedName>
</protein>
<comment type="caution">
    <text evidence="2">The sequence shown here is derived from an EMBL/GenBank/DDBJ whole genome shotgun (WGS) entry which is preliminary data.</text>
</comment>
<evidence type="ECO:0000313" key="3">
    <source>
        <dbReference type="Proteomes" id="UP001165121"/>
    </source>
</evidence>
<evidence type="ECO:0000256" key="1">
    <source>
        <dbReference type="SAM" id="MobiDB-lite"/>
    </source>
</evidence>
<gene>
    <name evidence="2" type="ORF">Pfra01_002590500</name>
</gene>
<dbReference type="AlphaFoldDB" id="A0A9W6YDS7"/>
<sequence length="354" mass="39371">MTCHNWKVSCFRRGRTSISLFIPVESSFKNGFGGLIWSHLENAGYHNEEKCDLEAALEDFDLEDNDLSDASDDSGDEEDVCAGEEGVILPREVVGTLTGIRIKTSTQIQKLRRVVEKSTAQQPQNITDNVKGMNVKAYAKRKLLQLNIGGSFGDIVTRAGLSEKMLDICKCSEADKTPDIGIPTRDVHEAIAEADRSTVGDVVMPGPDRPSSSADTNICVSSTTALKMGWARRPKRGQMYGTKYISLYENEIEYMFRQGEKDPSRKMGPARMLEALIMMYPHRYNLPGGNEIRGLITRLMKRKRQFSSGATQQTQTAYAPPLDNSENAKKKRMSMVYADFLASLVSENPAKKHG</sequence>
<proteinExistence type="predicted"/>
<dbReference type="Proteomes" id="UP001165121">
    <property type="component" value="Unassembled WGS sequence"/>
</dbReference>
<name>A0A9W6YDS7_9STRA</name>
<evidence type="ECO:0000313" key="2">
    <source>
        <dbReference type="EMBL" id="GMF59788.1"/>
    </source>
</evidence>
<feature type="region of interest" description="Disordered" evidence="1">
    <location>
        <begin position="306"/>
        <end position="325"/>
    </location>
</feature>
<organism evidence="2 3">
    <name type="scientific">Phytophthora fragariaefolia</name>
    <dbReference type="NCBI Taxonomy" id="1490495"/>
    <lineage>
        <taxon>Eukaryota</taxon>
        <taxon>Sar</taxon>
        <taxon>Stramenopiles</taxon>
        <taxon>Oomycota</taxon>
        <taxon>Peronosporomycetes</taxon>
        <taxon>Peronosporales</taxon>
        <taxon>Peronosporaceae</taxon>
        <taxon>Phytophthora</taxon>
    </lineage>
</organism>
<dbReference type="EMBL" id="BSXT01005116">
    <property type="protein sequence ID" value="GMF59788.1"/>
    <property type="molecule type" value="Genomic_DNA"/>
</dbReference>
<keyword evidence="3" id="KW-1185">Reference proteome</keyword>